<evidence type="ECO:0000313" key="2">
    <source>
        <dbReference type="EMBL" id="ARF14142.1"/>
    </source>
</evidence>
<feature type="transmembrane region" description="Helical" evidence="1">
    <location>
        <begin position="12"/>
        <end position="34"/>
    </location>
</feature>
<keyword evidence="1" id="KW-0472">Membrane</keyword>
<proteinExistence type="predicted"/>
<evidence type="ECO:0000256" key="1">
    <source>
        <dbReference type="SAM" id="Phobius"/>
    </source>
</evidence>
<keyword evidence="1" id="KW-1133">Transmembrane helix</keyword>
<dbReference type="RefSeq" id="WP_029053975.1">
    <property type="nucleotide sequence ID" value="NZ_CP015108.1"/>
</dbReference>
<protein>
    <submittedName>
        <fullName evidence="2">Uncharacterized protein</fullName>
    </submittedName>
</protein>
<organism evidence="2 3">
    <name type="scientific">Sporosarcina ureae</name>
    <dbReference type="NCBI Taxonomy" id="1571"/>
    <lineage>
        <taxon>Bacteria</taxon>
        <taxon>Bacillati</taxon>
        <taxon>Bacillota</taxon>
        <taxon>Bacilli</taxon>
        <taxon>Bacillales</taxon>
        <taxon>Caryophanaceae</taxon>
        <taxon>Sporosarcina</taxon>
    </lineage>
</organism>
<feature type="transmembrane region" description="Helical" evidence="1">
    <location>
        <begin position="77"/>
        <end position="98"/>
    </location>
</feature>
<keyword evidence="1" id="KW-0812">Transmembrane</keyword>
<name>A0ABM6JVD0_SPOUR</name>
<evidence type="ECO:0000313" key="3">
    <source>
        <dbReference type="Proteomes" id="UP000192486"/>
    </source>
</evidence>
<gene>
    <name evidence="2" type="ORF">SporoS204_08285</name>
</gene>
<reference evidence="2 3" key="1">
    <citation type="submission" date="2016-04" db="EMBL/GenBank/DDBJ databases">
        <title>Comparative Genomics and Epigenetics of Sporosarcina ureae.</title>
        <authorList>
            <person name="Oliver A.S."/>
            <person name="Cooper K.K."/>
        </authorList>
    </citation>
    <scope>NUCLEOTIDE SEQUENCE [LARGE SCALE GENOMIC DNA]</scope>
    <source>
        <strain evidence="2 3">S204</strain>
    </source>
</reference>
<dbReference type="EMBL" id="CP015108">
    <property type="protein sequence ID" value="ARF14142.1"/>
    <property type="molecule type" value="Genomic_DNA"/>
</dbReference>
<keyword evidence="3" id="KW-1185">Reference proteome</keyword>
<dbReference type="Proteomes" id="UP000192486">
    <property type="component" value="Chromosome"/>
</dbReference>
<sequence length="187" mass="21744">MNKACRLFFWGYLFVFFRLQIGIDILAAPIGYYLIYSGARLLAEQYPVAKKVKLTAFIGVLISVPGVFVNLSEVRDIGWTLYAETLFIWKVIVVYYLFGTWKSRIQEPGQAHLHNRVHMAYVWYMSIHFLMMLMTAFSLNFGDHAFSTFFIIVSFAVVAMDIMLLFLIASLRRVDWSEYETNETSLD</sequence>
<feature type="transmembrane region" description="Helical" evidence="1">
    <location>
        <begin position="145"/>
        <end position="169"/>
    </location>
</feature>
<accession>A0ABM6JVD0</accession>
<feature type="transmembrane region" description="Helical" evidence="1">
    <location>
        <begin position="119"/>
        <end position="139"/>
    </location>
</feature>
<feature type="transmembrane region" description="Helical" evidence="1">
    <location>
        <begin position="54"/>
        <end position="71"/>
    </location>
</feature>